<comment type="caution">
    <text evidence="1">The sequence shown here is derived from an EMBL/GenBank/DDBJ whole genome shotgun (WGS) entry which is preliminary data.</text>
</comment>
<evidence type="ECO:0000313" key="2">
    <source>
        <dbReference type="Proteomes" id="UP001497700"/>
    </source>
</evidence>
<reference evidence="1 2" key="1">
    <citation type="journal article" date="2022" name="New Phytol.">
        <title>Ecological generalism drives hyperdiversity of secondary metabolite gene clusters in xylarialean endophytes.</title>
        <authorList>
            <person name="Franco M.E.E."/>
            <person name="Wisecaver J.H."/>
            <person name="Arnold A.E."/>
            <person name="Ju Y.M."/>
            <person name="Slot J.C."/>
            <person name="Ahrendt S."/>
            <person name="Moore L.P."/>
            <person name="Eastman K.E."/>
            <person name="Scott K."/>
            <person name="Konkel Z."/>
            <person name="Mondo S.J."/>
            <person name="Kuo A."/>
            <person name="Hayes R.D."/>
            <person name="Haridas S."/>
            <person name="Andreopoulos B."/>
            <person name="Riley R."/>
            <person name="LaButti K."/>
            <person name="Pangilinan J."/>
            <person name="Lipzen A."/>
            <person name="Amirebrahimi M."/>
            <person name="Yan J."/>
            <person name="Adam C."/>
            <person name="Keymanesh K."/>
            <person name="Ng V."/>
            <person name="Louie K."/>
            <person name="Northen T."/>
            <person name="Drula E."/>
            <person name="Henrissat B."/>
            <person name="Hsieh H.M."/>
            <person name="Youens-Clark K."/>
            <person name="Lutzoni F."/>
            <person name="Miadlikowska J."/>
            <person name="Eastwood D.C."/>
            <person name="Hamelin R.C."/>
            <person name="Grigoriev I.V."/>
            <person name="U'Ren J.M."/>
        </authorList>
    </citation>
    <scope>NUCLEOTIDE SEQUENCE [LARGE SCALE GENOMIC DNA]</scope>
    <source>
        <strain evidence="1 2">CBS 119005</strain>
    </source>
</reference>
<protein>
    <submittedName>
        <fullName evidence="1">PITH domain-containing protein</fullName>
    </submittedName>
</protein>
<keyword evidence="2" id="KW-1185">Reference proteome</keyword>
<organism evidence="1 2">
    <name type="scientific">Hypoxylon rubiginosum</name>
    <dbReference type="NCBI Taxonomy" id="110542"/>
    <lineage>
        <taxon>Eukaryota</taxon>
        <taxon>Fungi</taxon>
        <taxon>Dikarya</taxon>
        <taxon>Ascomycota</taxon>
        <taxon>Pezizomycotina</taxon>
        <taxon>Sordariomycetes</taxon>
        <taxon>Xylariomycetidae</taxon>
        <taxon>Xylariales</taxon>
        <taxon>Hypoxylaceae</taxon>
        <taxon>Hypoxylon</taxon>
    </lineage>
</organism>
<proteinExistence type="predicted"/>
<dbReference type="EMBL" id="MU393613">
    <property type="protein sequence ID" value="KAI4859786.1"/>
    <property type="molecule type" value="Genomic_DNA"/>
</dbReference>
<gene>
    <name evidence="1" type="ORF">F4820DRAFT_140314</name>
</gene>
<name>A0ACB9YKM1_9PEZI</name>
<sequence length="231" mass="25564">MSHCHDEHQGHGGHGHDHGHDHEHDHSDDITPALQHSLYQHIKFDGINTMNETVSGSGKAVVKKTWAERLETEPELASDADEQILMTVPFTGQVKLHSILLRTSASDSAPRTLKLFMNRDGLDFETAEDLAATQELELPRTSEVQEIPVKRHIFSGVRQLTLFFVDNFGDGDEDVTRITYIGFRGEWTQLGRAPTHILYEAAANPSDHAVKGTEVHRLGHETGAGGRGRGA</sequence>
<dbReference type="Proteomes" id="UP001497700">
    <property type="component" value="Unassembled WGS sequence"/>
</dbReference>
<evidence type="ECO:0000313" key="1">
    <source>
        <dbReference type="EMBL" id="KAI4859786.1"/>
    </source>
</evidence>
<accession>A0ACB9YKM1</accession>